<dbReference type="AlphaFoldDB" id="A0A9Q9B115"/>
<evidence type="ECO:0000256" key="2">
    <source>
        <dbReference type="SAM" id="Phobius"/>
    </source>
</evidence>
<evidence type="ECO:0000313" key="3">
    <source>
        <dbReference type="EMBL" id="USW55497.1"/>
    </source>
</evidence>
<proteinExistence type="predicted"/>
<dbReference type="Proteomes" id="UP001056384">
    <property type="component" value="Chromosome 7"/>
</dbReference>
<keyword evidence="2" id="KW-0812">Transmembrane</keyword>
<keyword evidence="2" id="KW-1133">Transmembrane helix</keyword>
<feature type="compositionally biased region" description="Low complexity" evidence="1">
    <location>
        <begin position="157"/>
        <end position="227"/>
    </location>
</feature>
<name>A0A9Q9B115_9PEZI</name>
<keyword evidence="2" id="KW-0472">Membrane</keyword>
<evidence type="ECO:0000256" key="1">
    <source>
        <dbReference type="SAM" id="MobiDB-lite"/>
    </source>
</evidence>
<accession>A0A9Q9B115</accession>
<reference evidence="3" key="1">
    <citation type="submission" date="2022-06" db="EMBL/GenBank/DDBJ databases">
        <title>Complete genome sequences of two strains of the flax pathogen Septoria linicola.</title>
        <authorList>
            <person name="Lapalu N."/>
            <person name="Simon A."/>
            <person name="Demenou B."/>
            <person name="Paumier D."/>
            <person name="Guillot M.-P."/>
            <person name="Gout L."/>
            <person name="Valade R."/>
        </authorList>
    </citation>
    <scope>NUCLEOTIDE SEQUENCE</scope>
    <source>
        <strain evidence="3">SE15195</strain>
    </source>
</reference>
<dbReference type="EMBL" id="CP099424">
    <property type="protein sequence ID" value="USW55497.1"/>
    <property type="molecule type" value="Genomic_DNA"/>
</dbReference>
<feature type="region of interest" description="Disordered" evidence="1">
    <location>
        <begin position="157"/>
        <end position="242"/>
    </location>
</feature>
<sequence>MAGLVVLQAAQLGFITPNGLFGAFEPGSQVNVSWTSPWPLTTLEIWRGPSQDDGSYNVDVLGANLTSSTTSYPYQVPGASSEENAFSPQVYFRLQKSDMPNQCENCVASSPVFQIAAAGAALPPSGGSSASESSAAATPTTAATTAAVVGGIATTSAASTESESATSAASEAASSTAAEAESSTTAEAVMSTTEAASSMATDATTSMAESSVTSMAESSAASMAESTPSGMTTMVSSTLADSASSTTSAEPFVFTPVGSRPFDRATELGLGIGLGLGIPIMLVIMGLLVVCLNRRERRRIQEKQFEGVFHTQ</sequence>
<organism evidence="3 4">
    <name type="scientific">Septoria linicola</name>
    <dbReference type="NCBI Taxonomy" id="215465"/>
    <lineage>
        <taxon>Eukaryota</taxon>
        <taxon>Fungi</taxon>
        <taxon>Dikarya</taxon>
        <taxon>Ascomycota</taxon>
        <taxon>Pezizomycotina</taxon>
        <taxon>Dothideomycetes</taxon>
        <taxon>Dothideomycetidae</taxon>
        <taxon>Mycosphaerellales</taxon>
        <taxon>Mycosphaerellaceae</taxon>
        <taxon>Septoria</taxon>
    </lineage>
</organism>
<evidence type="ECO:0000313" key="4">
    <source>
        <dbReference type="Proteomes" id="UP001056384"/>
    </source>
</evidence>
<gene>
    <name evidence="3" type="ORF">Slin15195_G088160</name>
</gene>
<feature type="transmembrane region" description="Helical" evidence="2">
    <location>
        <begin position="268"/>
        <end position="292"/>
    </location>
</feature>
<dbReference type="OrthoDB" id="3650258at2759"/>
<keyword evidence="4" id="KW-1185">Reference proteome</keyword>
<protein>
    <submittedName>
        <fullName evidence="3">Uncharacterized protein</fullName>
    </submittedName>
</protein>